<proteinExistence type="predicted"/>
<name>A0A914DJN2_9BILA</name>
<evidence type="ECO:0000313" key="2">
    <source>
        <dbReference type="Proteomes" id="UP000887540"/>
    </source>
</evidence>
<protein>
    <submittedName>
        <fullName evidence="3">Uncharacterized protein</fullName>
    </submittedName>
</protein>
<evidence type="ECO:0000313" key="3">
    <source>
        <dbReference type="WBParaSite" id="ACRNAN_scaffold2657.g19423.t1"/>
    </source>
</evidence>
<dbReference type="Proteomes" id="UP000887540">
    <property type="component" value="Unplaced"/>
</dbReference>
<organism evidence="2 3">
    <name type="scientific">Acrobeloides nanus</name>
    <dbReference type="NCBI Taxonomy" id="290746"/>
    <lineage>
        <taxon>Eukaryota</taxon>
        <taxon>Metazoa</taxon>
        <taxon>Ecdysozoa</taxon>
        <taxon>Nematoda</taxon>
        <taxon>Chromadorea</taxon>
        <taxon>Rhabditida</taxon>
        <taxon>Tylenchina</taxon>
        <taxon>Cephalobomorpha</taxon>
        <taxon>Cephaloboidea</taxon>
        <taxon>Cephalobidae</taxon>
        <taxon>Acrobeloides</taxon>
    </lineage>
</organism>
<evidence type="ECO:0000256" key="1">
    <source>
        <dbReference type="SAM" id="SignalP"/>
    </source>
</evidence>
<dbReference type="WBParaSite" id="ACRNAN_scaffold2657.g19423.t1">
    <property type="protein sequence ID" value="ACRNAN_scaffold2657.g19423.t1"/>
    <property type="gene ID" value="ACRNAN_scaffold2657.g19423"/>
</dbReference>
<keyword evidence="2" id="KW-1185">Reference proteome</keyword>
<reference evidence="3" key="1">
    <citation type="submission" date="2022-11" db="UniProtKB">
        <authorList>
            <consortium name="WormBaseParasite"/>
        </authorList>
    </citation>
    <scope>IDENTIFICATION</scope>
</reference>
<feature type="chain" id="PRO_5037931568" evidence="1">
    <location>
        <begin position="18"/>
        <end position="306"/>
    </location>
</feature>
<dbReference type="AlphaFoldDB" id="A0A914DJN2"/>
<keyword evidence="1" id="KW-0732">Signal</keyword>
<sequence length="306" mass="34319">MKSFGIFIVAIIGSALASPWKRQASSQASNNGSNWPRVNFRQRFSIEFSNLRKFYTHLIKSSINADTLTTYFQLPAAERQCIENFYYNLKEYNQTDEEVLSQLKTACPNPADAIQVLHDKFKAIIGPIVQKITDFFNNLPQSIKNADNKVSDAFKTLIADNQLLNQTALKEVFVPALQSLYQIPEADLQTLANNNPILAPIATGNRRQAVGTLIQAEIDLINTGKVSNQSQVDEALRQFGEFLGDVFKQPLAGVDQATEASLPQDADQALDHFVDQQLAKYFGLFKSVPFLKVNIDTKNDVYEIFF</sequence>
<dbReference type="Gene3D" id="1.20.120.1100">
    <property type="match status" value="1"/>
</dbReference>
<accession>A0A914DJN2</accession>
<feature type="signal peptide" evidence="1">
    <location>
        <begin position="1"/>
        <end position="17"/>
    </location>
</feature>